<accession>A0A6C0KI87</accession>
<protein>
    <submittedName>
        <fullName evidence="1">Uncharacterized protein</fullName>
    </submittedName>
</protein>
<sequence length="114" mass="12776">MPTYQLISSVILEKDCYKKVIRINDKPTGPLASYVKQISPLKNSSFDVPTACCSTSTTCQYVILNPYNNSEILCESDIVTLISFLGSNGYTIETELTKIMKNKVLNLICFFSYP</sequence>
<dbReference type="EMBL" id="MN740881">
    <property type="protein sequence ID" value="QHU16390.1"/>
    <property type="molecule type" value="Genomic_DNA"/>
</dbReference>
<organism evidence="1">
    <name type="scientific">viral metagenome</name>
    <dbReference type="NCBI Taxonomy" id="1070528"/>
    <lineage>
        <taxon>unclassified sequences</taxon>
        <taxon>metagenomes</taxon>
        <taxon>organismal metagenomes</taxon>
    </lineage>
</organism>
<reference evidence="1" key="1">
    <citation type="journal article" date="2020" name="Nature">
        <title>Giant virus diversity and host interactions through global metagenomics.</title>
        <authorList>
            <person name="Schulz F."/>
            <person name="Roux S."/>
            <person name="Paez-Espino D."/>
            <person name="Jungbluth S."/>
            <person name="Walsh D.A."/>
            <person name="Denef V.J."/>
            <person name="McMahon K.D."/>
            <person name="Konstantinidis K.T."/>
            <person name="Eloe-Fadrosh E.A."/>
            <person name="Kyrpides N.C."/>
            <person name="Woyke T."/>
        </authorList>
    </citation>
    <scope>NUCLEOTIDE SEQUENCE</scope>
    <source>
        <strain evidence="1">GVMAG-S-3300011013-78</strain>
    </source>
</reference>
<name>A0A6C0KI87_9ZZZZ</name>
<evidence type="ECO:0000313" key="1">
    <source>
        <dbReference type="EMBL" id="QHU16390.1"/>
    </source>
</evidence>
<dbReference type="AlphaFoldDB" id="A0A6C0KI87"/>
<proteinExistence type="predicted"/>